<protein>
    <recommendedName>
        <fullName evidence="4">NAD(P)-binding protein</fullName>
    </recommendedName>
</protein>
<gene>
    <name evidence="2" type="ORF">WJX75_000637</name>
</gene>
<evidence type="ECO:0008006" key="4">
    <source>
        <dbReference type="Google" id="ProtNLM"/>
    </source>
</evidence>
<dbReference type="PANTHER" id="PTHR43157">
    <property type="entry name" value="PHOSPHATIDYLINOSITOL-GLYCAN BIOSYNTHESIS CLASS F PROTEIN-RELATED"/>
    <property type="match status" value="1"/>
</dbReference>
<accession>A0ABR2YZ85</accession>
<dbReference type="SUPFAM" id="SSF51735">
    <property type="entry name" value="NAD(P)-binding Rossmann-fold domains"/>
    <property type="match status" value="1"/>
</dbReference>
<keyword evidence="3" id="KW-1185">Reference proteome</keyword>
<comment type="caution">
    <text evidence="2">The sequence shown here is derived from an EMBL/GenBank/DDBJ whole genome shotgun (WGS) entry which is preliminary data.</text>
</comment>
<sequence>MGAYGRSKVALILFAKELSRRNEGTDVKAYSLCPGAIKTQLQRHTSGWLKGLALHLAGAIIMGWKTPPQGASTTLTAALSPDLEAQPGAYLSNCQIKVPSKAAQDMDMAAKLWVETERQLAEAEKK</sequence>
<dbReference type="Proteomes" id="UP001491310">
    <property type="component" value="Unassembled WGS sequence"/>
</dbReference>
<dbReference type="PANTHER" id="PTHR43157:SF31">
    <property type="entry name" value="PHOSPHATIDYLINOSITOL-GLYCAN BIOSYNTHESIS CLASS F PROTEIN"/>
    <property type="match status" value="1"/>
</dbReference>
<dbReference type="EMBL" id="JALJOT010000002">
    <property type="protein sequence ID" value="KAK9917075.1"/>
    <property type="molecule type" value="Genomic_DNA"/>
</dbReference>
<evidence type="ECO:0000313" key="2">
    <source>
        <dbReference type="EMBL" id="KAK9917075.1"/>
    </source>
</evidence>
<name>A0ABR2YZ85_9CHLO</name>
<proteinExistence type="predicted"/>
<dbReference type="InterPro" id="IPR036291">
    <property type="entry name" value="NAD(P)-bd_dom_sf"/>
</dbReference>
<keyword evidence="1" id="KW-0560">Oxidoreductase</keyword>
<organism evidence="2 3">
    <name type="scientific">Coccomyxa subellipsoidea</name>
    <dbReference type="NCBI Taxonomy" id="248742"/>
    <lineage>
        <taxon>Eukaryota</taxon>
        <taxon>Viridiplantae</taxon>
        <taxon>Chlorophyta</taxon>
        <taxon>core chlorophytes</taxon>
        <taxon>Trebouxiophyceae</taxon>
        <taxon>Trebouxiophyceae incertae sedis</taxon>
        <taxon>Coccomyxaceae</taxon>
        <taxon>Coccomyxa</taxon>
    </lineage>
</organism>
<evidence type="ECO:0000313" key="3">
    <source>
        <dbReference type="Proteomes" id="UP001491310"/>
    </source>
</evidence>
<reference evidence="2 3" key="1">
    <citation type="journal article" date="2024" name="Nat. Commun.">
        <title>Phylogenomics reveals the evolutionary origins of lichenization in chlorophyte algae.</title>
        <authorList>
            <person name="Puginier C."/>
            <person name="Libourel C."/>
            <person name="Otte J."/>
            <person name="Skaloud P."/>
            <person name="Haon M."/>
            <person name="Grisel S."/>
            <person name="Petersen M."/>
            <person name="Berrin J.G."/>
            <person name="Delaux P.M."/>
            <person name="Dal Grande F."/>
            <person name="Keller J."/>
        </authorList>
    </citation>
    <scope>NUCLEOTIDE SEQUENCE [LARGE SCALE GENOMIC DNA]</scope>
    <source>
        <strain evidence="2 3">SAG 216-7</strain>
    </source>
</reference>
<evidence type="ECO:0000256" key="1">
    <source>
        <dbReference type="ARBA" id="ARBA00023002"/>
    </source>
</evidence>
<dbReference type="Gene3D" id="3.40.50.720">
    <property type="entry name" value="NAD(P)-binding Rossmann-like Domain"/>
    <property type="match status" value="1"/>
</dbReference>